<reference evidence="3 5" key="3">
    <citation type="submission" date="2016-10" db="EMBL/GenBank/DDBJ databases">
        <authorList>
            <person name="Varghese N."/>
            <person name="Submissions S."/>
        </authorList>
    </citation>
    <scope>NUCLEOTIDE SEQUENCE [LARGE SCALE GENOMIC DNA]</scope>
    <source>
        <strain evidence="3 5">ATCC 33218</strain>
    </source>
</reference>
<dbReference type="PANTHER" id="PTHR14119:SF3">
    <property type="entry name" value="ISOCHORISMATASE DOMAIN-CONTAINING PROTEIN 2"/>
    <property type="match status" value="1"/>
</dbReference>
<dbReference type="Proteomes" id="UP000182998">
    <property type="component" value="Unassembled WGS sequence"/>
</dbReference>
<evidence type="ECO:0000313" key="4">
    <source>
        <dbReference type="Proteomes" id="UP000032414"/>
    </source>
</evidence>
<dbReference type="Proteomes" id="UP000032414">
    <property type="component" value="Chromosome I"/>
</dbReference>
<dbReference type="InterPro" id="IPR036380">
    <property type="entry name" value="Isochorismatase-like_sf"/>
</dbReference>
<sequence>MLLEKDRSCLLLIDVQEKLTPHVLHADAMVERCQWLIQLAAEFDVPLIVSEQYPKGLGPTVEPLRTLVPQDSFIEKIQFSCFRAPEFKPRLQSFNRKQVVLIGIETHVCVLQTALDLQRVGYEVYVVVDSVSSRFELDYKYGLKRMKQNGIHLVTSEMVFFEWVGQAGTAQFKALSKVYLQ</sequence>
<dbReference type="EMBL" id="LN614830">
    <property type="protein sequence ID" value="CEG61223.1"/>
    <property type="molecule type" value="Genomic_DNA"/>
</dbReference>
<proteinExistence type="predicted"/>
<dbReference type="InterPro" id="IPR000868">
    <property type="entry name" value="Isochorismatase-like_dom"/>
</dbReference>
<dbReference type="PANTHER" id="PTHR14119">
    <property type="entry name" value="HYDROLASE"/>
    <property type="match status" value="1"/>
</dbReference>
<dbReference type="GO" id="GO:0016787">
    <property type="term" value="F:hydrolase activity"/>
    <property type="evidence" value="ECO:0007669"/>
    <property type="project" value="UniProtKB-KW"/>
</dbReference>
<dbReference type="AlphaFoldDB" id="A0A098GFI8"/>
<dbReference type="KEGG" id="tmc:LMI_1935"/>
<dbReference type="SUPFAM" id="SSF52499">
    <property type="entry name" value="Isochorismatase-like hydrolases"/>
    <property type="match status" value="1"/>
</dbReference>
<dbReference type="RefSeq" id="WP_045099505.1">
    <property type="nucleotide sequence ID" value="NZ_CP020614.1"/>
</dbReference>
<evidence type="ECO:0000313" key="5">
    <source>
        <dbReference type="Proteomes" id="UP000182998"/>
    </source>
</evidence>
<accession>A0A098GFI8</accession>
<dbReference type="OrthoDB" id="9796958at2"/>
<keyword evidence="5" id="KW-1185">Reference proteome</keyword>
<dbReference type="InterPro" id="IPR050993">
    <property type="entry name" value="Isochorismatase_domain"/>
</dbReference>
<gene>
    <name evidence="2" type="ORF">LMI_1935</name>
    <name evidence="3" type="ORF">SAMN02982997_01437</name>
</gene>
<protein>
    <submittedName>
        <fullName evidence="3">Nicotinamidase-related amidase</fullName>
    </submittedName>
    <submittedName>
        <fullName evidence="2">YcaC related amidohydrolase</fullName>
    </submittedName>
</protein>
<evidence type="ECO:0000313" key="2">
    <source>
        <dbReference type="EMBL" id="CEG61223.1"/>
    </source>
</evidence>
<organism evidence="2 4">
    <name type="scientific">Legionella micdadei</name>
    <name type="common">Tatlockia micdadei</name>
    <dbReference type="NCBI Taxonomy" id="451"/>
    <lineage>
        <taxon>Bacteria</taxon>
        <taxon>Pseudomonadati</taxon>
        <taxon>Pseudomonadota</taxon>
        <taxon>Gammaproteobacteria</taxon>
        <taxon>Legionellales</taxon>
        <taxon>Legionellaceae</taxon>
        <taxon>Legionella</taxon>
    </lineage>
</organism>
<evidence type="ECO:0000259" key="1">
    <source>
        <dbReference type="Pfam" id="PF00857"/>
    </source>
</evidence>
<reference evidence="2" key="1">
    <citation type="submission" date="2014-09" db="EMBL/GenBank/DDBJ databases">
        <authorList>
            <person name="GOMEZ-VALERO Laura"/>
        </authorList>
    </citation>
    <scope>NUCLEOTIDE SEQUENCE</scope>
    <source>
        <strain evidence="2">ATCC33218</strain>
    </source>
</reference>
<dbReference type="STRING" id="451.B6N58_06335"/>
<dbReference type="PATRIC" id="fig|451.8.peg.1368"/>
<dbReference type="Pfam" id="PF00857">
    <property type="entry name" value="Isochorismatase"/>
    <property type="match status" value="1"/>
</dbReference>
<dbReference type="Gene3D" id="3.40.50.850">
    <property type="entry name" value="Isochorismatase-like"/>
    <property type="match status" value="1"/>
</dbReference>
<keyword evidence="2" id="KW-0378">Hydrolase</keyword>
<dbReference type="EMBL" id="FMVN01000006">
    <property type="protein sequence ID" value="SCY33326.1"/>
    <property type="molecule type" value="Genomic_DNA"/>
</dbReference>
<evidence type="ECO:0000313" key="3">
    <source>
        <dbReference type="EMBL" id="SCY33326.1"/>
    </source>
</evidence>
<feature type="domain" description="Isochorismatase-like" evidence="1">
    <location>
        <begin position="8"/>
        <end position="157"/>
    </location>
</feature>
<dbReference type="HOGENOM" id="CLU_066901_0_1_6"/>
<name>A0A098GFI8_LEGMI</name>
<reference evidence="4" key="2">
    <citation type="submission" date="2014-09" db="EMBL/GenBank/DDBJ databases">
        <authorList>
            <person name="Gomez-Valero L."/>
        </authorList>
    </citation>
    <scope>NUCLEOTIDE SEQUENCE [LARGE SCALE GENOMIC DNA]</scope>
    <source>
        <strain evidence="4">ATCC33218</strain>
    </source>
</reference>